<gene>
    <name evidence="3" type="ORF">TbgDal_IX8180</name>
</gene>
<dbReference type="RefSeq" id="XP_011777008.1">
    <property type="nucleotide sequence ID" value="XM_011778706.1"/>
</dbReference>
<evidence type="ECO:0000256" key="2">
    <source>
        <dbReference type="SAM" id="SignalP"/>
    </source>
</evidence>
<dbReference type="EMBL" id="FN554972">
    <property type="protein sequence ID" value="CBH14742.1"/>
    <property type="molecule type" value="Genomic_DNA"/>
</dbReference>
<evidence type="ECO:0008006" key="5">
    <source>
        <dbReference type="Google" id="ProtNLM"/>
    </source>
</evidence>
<evidence type="ECO:0000313" key="3">
    <source>
        <dbReference type="EMBL" id="CBH14742.1"/>
    </source>
</evidence>
<keyword evidence="1" id="KW-0812">Transmembrane</keyword>
<reference evidence="4" key="1">
    <citation type="journal article" date="2010" name="PLoS Negl. Trop. Dis.">
        <title>The genome sequence of Trypanosoma brucei gambiense, causative agent of chronic human african trypanosomiasis.</title>
        <authorList>
            <person name="Jackson A.P."/>
            <person name="Sanders M."/>
            <person name="Berry A."/>
            <person name="McQuillan J."/>
            <person name="Aslett M.A."/>
            <person name="Quail M.A."/>
            <person name="Chukualim B."/>
            <person name="Capewell P."/>
            <person name="MacLeod A."/>
            <person name="Melville S.E."/>
            <person name="Gibson W."/>
            <person name="Barry J.D."/>
            <person name="Berriman M."/>
            <person name="Hertz-Fowler C."/>
        </authorList>
    </citation>
    <scope>NUCLEOTIDE SEQUENCE [LARGE SCALE GENOMIC DNA]</scope>
    <source>
        <strain evidence="4">MHOM/CI/86/DAL972</strain>
    </source>
</reference>
<accession>C9ZZ93</accession>
<keyword evidence="2" id="KW-0732">Signal</keyword>
<feature type="signal peptide" evidence="2">
    <location>
        <begin position="1"/>
        <end position="19"/>
    </location>
</feature>
<dbReference type="GeneID" id="23860873"/>
<feature type="transmembrane region" description="Helical" evidence="1">
    <location>
        <begin position="66"/>
        <end position="87"/>
    </location>
</feature>
<keyword evidence="1" id="KW-0472">Membrane</keyword>
<protein>
    <recommendedName>
        <fullName evidence="5">T. brucei spp.-specific protein</fullName>
    </recommendedName>
</protein>
<name>C9ZZ93_TRYB9</name>
<evidence type="ECO:0000256" key="1">
    <source>
        <dbReference type="SAM" id="Phobius"/>
    </source>
</evidence>
<proteinExistence type="predicted"/>
<feature type="chain" id="PRO_5003004912" description="T. brucei spp.-specific protein" evidence="2">
    <location>
        <begin position="20"/>
        <end position="103"/>
    </location>
</feature>
<dbReference type="Proteomes" id="UP000002316">
    <property type="component" value="Chromosome 9"/>
</dbReference>
<evidence type="ECO:0000313" key="4">
    <source>
        <dbReference type="Proteomes" id="UP000002316"/>
    </source>
</evidence>
<dbReference type="AlphaFoldDB" id="C9ZZ93"/>
<dbReference type="KEGG" id="tbg:TbgDal_IX8180"/>
<keyword evidence="1" id="KW-1133">Transmembrane helix</keyword>
<organism evidence="3 4">
    <name type="scientific">Trypanosoma brucei gambiense (strain MHOM/CI/86/DAL972)</name>
    <dbReference type="NCBI Taxonomy" id="679716"/>
    <lineage>
        <taxon>Eukaryota</taxon>
        <taxon>Discoba</taxon>
        <taxon>Euglenozoa</taxon>
        <taxon>Kinetoplastea</taxon>
        <taxon>Metakinetoplastina</taxon>
        <taxon>Trypanosomatida</taxon>
        <taxon>Trypanosomatidae</taxon>
        <taxon>Trypanosoma</taxon>
    </lineage>
</organism>
<sequence>MGHWWVSLYTFHFLIKASGNPSERAVGFIMHFSCVCLKCAPLLTLESHVPREHQKFTRNILFQPHPVLSILPFLNCYLHVIPFFILVSTPARLWLTPLSLHCS</sequence>